<dbReference type="InterPro" id="IPR000644">
    <property type="entry name" value="CBS_dom"/>
</dbReference>
<gene>
    <name evidence="4" type="ORF">DDZ18_07290</name>
</gene>
<evidence type="ECO:0000313" key="5">
    <source>
        <dbReference type="Proteomes" id="UP000245168"/>
    </source>
</evidence>
<evidence type="ECO:0000259" key="3">
    <source>
        <dbReference type="PROSITE" id="PS51371"/>
    </source>
</evidence>
<dbReference type="Gene3D" id="3.10.580.10">
    <property type="entry name" value="CBS-domain"/>
    <property type="match status" value="1"/>
</dbReference>
<dbReference type="Pfam" id="PF00571">
    <property type="entry name" value="CBS"/>
    <property type="match status" value="2"/>
</dbReference>
<dbReference type="PROSITE" id="PS51371">
    <property type="entry name" value="CBS"/>
    <property type="match status" value="2"/>
</dbReference>
<organism evidence="4 5">
    <name type="scientific">Marinicauda salina</name>
    <dbReference type="NCBI Taxonomy" id="2135793"/>
    <lineage>
        <taxon>Bacteria</taxon>
        <taxon>Pseudomonadati</taxon>
        <taxon>Pseudomonadota</taxon>
        <taxon>Alphaproteobacteria</taxon>
        <taxon>Maricaulales</taxon>
        <taxon>Maricaulaceae</taxon>
        <taxon>Marinicauda</taxon>
    </lineage>
</organism>
<dbReference type="EMBL" id="QEXV01000003">
    <property type="protein sequence ID" value="PWE17855.1"/>
    <property type="molecule type" value="Genomic_DNA"/>
</dbReference>
<protein>
    <submittedName>
        <fullName evidence="4">Inosine-5-monophosphate dehydrogenase</fullName>
    </submittedName>
</protein>
<dbReference type="SUPFAM" id="SSF54631">
    <property type="entry name" value="CBS-domain pair"/>
    <property type="match status" value="1"/>
</dbReference>
<feature type="domain" description="CBS" evidence="3">
    <location>
        <begin position="76"/>
        <end position="133"/>
    </location>
</feature>
<keyword evidence="1 2" id="KW-0129">CBS domain</keyword>
<evidence type="ECO:0000256" key="2">
    <source>
        <dbReference type="PROSITE-ProRule" id="PRU00703"/>
    </source>
</evidence>
<comment type="caution">
    <text evidence="4">The sequence shown here is derived from an EMBL/GenBank/DDBJ whole genome shotgun (WGS) entry which is preliminary data.</text>
</comment>
<dbReference type="SMART" id="SM00116">
    <property type="entry name" value="CBS"/>
    <property type="match status" value="2"/>
</dbReference>
<name>A0A2U2BV08_9PROT</name>
<dbReference type="InterPro" id="IPR046342">
    <property type="entry name" value="CBS_dom_sf"/>
</dbReference>
<feature type="domain" description="CBS" evidence="3">
    <location>
        <begin position="8"/>
        <end position="66"/>
    </location>
</feature>
<dbReference type="InterPro" id="IPR044725">
    <property type="entry name" value="CBSX3_CBS_dom"/>
</dbReference>
<dbReference type="OrthoDB" id="9807125at2"/>
<sequence length="143" mass="14906">MNAARIIQDKGSDVFTIRPSANLLDAAAELKARGIGAVVVTEDHGPPVGVFSERDLVCALADAGPSALSEPVADHMSRDLVTAAPDTTIETLMGVMTDRRVRHVVVLNSGSLAGVVSIGDVVKRKIAQAEADAKAMKAYIETA</sequence>
<dbReference type="RefSeq" id="WP_109253086.1">
    <property type="nucleotide sequence ID" value="NZ_QEXV01000003.1"/>
</dbReference>
<dbReference type="CDD" id="cd04623">
    <property type="entry name" value="CBS_pair_bac_euk"/>
    <property type="match status" value="1"/>
</dbReference>
<keyword evidence="5" id="KW-1185">Reference proteome</keyword>
<evidence type="ECO:0000313" key="4">
    <source>
        <dbReference type="EMBL" id="PWE17855.1"/>
    </source>
</evidence>
<evidence type="ECO:0000256" key="1">
    <source>
        <dbReference type="ARBA" id="ARBA00023122"/>
    </source>
</evidence>
<dbReference type="InterPro" id="IPR051257">
    <property type="entry name" value="Diverse_CBS-Domain"/>
</dbReference>
<proteinExistence type="predicted"/>
<dbReference type="PANTHER" id="PTHR43080">
    <property type="entry name" value="CBS DOMAIN-CONTAINING PROTEIN CBSX3, MITOCHONDRIAL"/>
    <property type="match status" value="1"/>
</dbReference>
<accession>A0A2U2BV08</accession>
<dbReference type="AlphaFoldDB" id="A0A2U2BV08"/>
<dbReference type="Proteomes" id="UP000245168">
    <property type="component" value="Unassembled WGS sequence"/>
</dbReference>
<dbReference type="PANTHER" id="PTHR43080:SF2">
    <property type="entry name" value="CBS DOMAIN-CONTAINING PROTEIN"/>
    <property type="match status" value="1"/>
</dbReference>
<reference evidence="5" key="1">
    <citation type="submission" date="2018-05" db="EMBL/GenBank/DDBJ databases">
        <authorList>
            <person name="Liu B.-T."/>
        </authorList>
    </citation>
    <scope>NUCLEOTIDE SEQUENCE [LARGE SCALE GENOMIC DNA]</scope>
    <source>
        <strain evidence="5">WD6-1</strain>
    </source>
</reference>